<protein>
    <recommendedName>
        <fullName evidence="3">F-box domain-containing protein</fullName>
    </recommendedName>
</protein>
<evidence type="ECO:0000313" key="1">
    <source>
        <dbReference type="EMBL" id="KAF6746775.1"/>
    </source>
</evidence>
<dbReference type="Proteomes" id="UP000521943">
    <property type="component" value="Unassembled WGS sequence"/>
</dbReference>
<dbReference type="EMBL" id="JACGCI010000089">
    <property type="protein sequence ID" value="KAF6746775.1"/>
    <property type="molecule type" value="Genomic_DNA"/>
</dbReference>
<accession>A0A8H6HGS9</accession>
<dbReference type="OrthoDB" id="3062746at2759"/>
<evidence type="ECO:0000313" key="2">
    <source>
        <dbReference type="Proteomes" id="UP000521943"/>
    </source>
</evidence>
<comment type="caution">
    <text evidence="1">The sequence shown here is derived from an EMBL/GenBank/DDBJ whole genome shotgun (WGS) entry which is preliminary data.</text>
</comment>
<organism evidence="1 2">
    <name type="scientific">Ephemerocybe angulata</name>
    <dbReference type="NCBI Taxonomy" id="980116"/>
    <lineage>
        <taxon>Eukaryota</taxon>
        <taxon>Fungi</taxon>
        <taxon>Dikarya</taxon>
        <taxon>Basidiomycota</taxon>
        <taxon>Agaricomycotina</taxon>
        <taxon>Agaricomycetes</taxon>
        <taxon>Agaricomycetidae</taxon>
        <taxon>Agaricales</taxon>
        <taxon>Agaricineae</taxon>
        <taxon>Psathyrellaceae</taxon>
        <taxon>Ephemerocybe</taxon>
    </lineage>
</organism>
<sequence>MITSSRVQLPPELNSAIVGFCPPGSLRHLPLVNKEFRFHAEKLLYAHVAVRASKQWQVGVFETLATDTTKAGYVKFLSLEFDESEYPTDSLVVERLISSAPALKNLKDLRIHLRDDLEKYTARVSSMLCAGYFQLNTLFMDDHVDFGAIVEAQRGLTVLGVIDVETYYKGTQSPKSLLKSIKDHPLIAIVLRHHRYAHKPEVTLAPELLSLHQARNFDVILRKALECNDMALCPRADQVTDVSVHLEHVPSKEIFKAFIAAVARLFVKLSNLQLLLRYSDDTLKEWRDDPVAWPRSLTLDYQANLPPELNGEIAAFCSGEYLRHLALVNKEFQAHAEKLLYARVAVRTEQEWRVGAFETLATNATKAGYVKFLSLEFSHDKRPTDSAIVEKLLTAGPALKNLRDFRIQLRDDLRNEVDGLNDMLRAGHFHLNTLFADNNFDFDVILKGQNDLTVIGIFQGPNAHAPESLLKSVEGRSLLTVGLARETYLPVYNYIYMAPELLSLEQAQKFDVILGQAFEDDAMFAVSAEADGVRRAFVYFQNVPSKEIFEAFIAAASRIFFHLCQLEMRLGCIGDTLEEWRKAPVSWPKTISKLDIRDWSPGDFGSRKRRFIGSPDEFSKSIHKLL</sequence>
<keyword evidence="2" id="KW-1185">Reference proteome</keyword>
<dbReference type="AlphaFoldDB" id="A0A8H6HGS9"/>
<evidence type="ECO:0008006" key="3">
    <source>
        <dbReference type="Google" id="ProtNLM"/>
    </source>
</evidence>
<gene>
    <name evidence="1" type="ORF">DFP72DRAFT_1076105</name>
</gene>
<reference evidence="1 2" key="1">
    <citation type="submission" date="2020-07" db="EMBL/GenBank/DDBJ databases">
        <title>Comparative genomics of pyrophilous fungi reveals a link between fire events and developmental genes.</title>
        <authorList>
            <consortium name="DOE Joint Genome Institute"/>
            <person name="Steindorff A.S."/>
            <person name="Carver A."/>
            <person name="Calhoun S."/>
            <person name="Stillman K."/>
            <person name="Liu H."/>
            <person name="Lipzen A."/>
            <person name="Pangilinan J."/>
            <person name="Labutti K."/>
            <person name="Bruns T.D."/>
            <person name="Grigoriev I.V."/>
        </authorList>
    </citation>
    <scope>NUCLEOTIDE SEQUENCE [LARGE SCALE GENOMIC DNA]</scope>
    <source>
        <strain evidence="1 2">CBS 144469</strain>
    </source>
</reference>
<proteinExistence type="predicted"/>
<name>A0A8H6HGS9_9AGAR</name>